<accession>A0A0E9S4W6</accession>
<reference evidence="2" key="2">
    <citation type="journal article" date="2015" name="Fish Shellfish Immunol.">
        <title>Early steps in the European eel (Anguilla anguilla)-Vibrio vulnificus interaction in the gills: Role of the RtxA13 toxin.</title>
        <authorList>
            <person name="Callol A."/>
            <person name="Pajuelo D."/>
            <person name="Ebbesson L."/>
            <person name="Teles M."/>
            <person name="MacKenzie S."/>
            <person name="Amaro C."/>
        </authorList>
    </citation>
    <scope>NUCLEOTIDE SEQUENCE</scope>
</reference>
<proteinExistence type="predicted"/>
<organism evidence="2">
    <name type="scientific">Anguilla anguilla</name>
    <name type="common">European freshwater eel</name>
    <name type="synonym">Muraena anguilla</name>
    <dbReference type="NCBI Taxonomy" id="7936"/>
    <lineage>
        <taxon>Eukaryota</taxon>
        <taxon>Metazoa</taxon>
        <taxon>Chordata</taxon>
        <taxon>Craniata</taxon>
        <taxon>Vertebrata</taxon>
        <taxon>Euteleostomi</taxon>
        <taxon>Actinopterygii</taxon>
        <taxon>Neopterygii</taxon>
        <taxon>Teleostei</taxon>
        <taxon>Anguilliformes</taxon>
        <taxon>Anguillidae</taxon>
        <taxon>Anguilla</taxon>
    </lineage>
</organism>
<sequence length="35" mass="3957">MSITKCRNNKKGLILHYCVGVTSCKSHIVYVLFSI</sequence>
<keyword evidence="1" id="KW-0812">Transmembrane</keyword>
<feature type="transmembrane region" description="Helical" evidence="1">
    <location>
        <begin position="12"/>
        <end position="33"/>
    </location>
</feature>
<protein>
    <submittedName>
        <fullName evidence="2">Uncharacterized protein</fullName>
    </submittedName>
</protein>
<evidence type="ECO:0000313" key="2">
    <source>
        <dbReference type="EMBL" id="JAH35578.1"/>
    </source>
</evidence>
<keyword evidence="1" id="KW-0472">Membrane</keyword>
<keyword evidence="1" id="KW-1133">Transmembrane helix</keyword>
<name>A0A0E9S4W6_ANGAN</name>
<dbReference type="AlphaFoldDB" id="A0A0E9S4W6"/>
<evidence type="ECO:0000256" key="1">
    <source>
        <dbReference type="SAM" id="Phobius"/>
    </source>
</evidence>
<dbReference type="EMBL" id="GBXM01072999">
    <property type="protein sequence ID" value="JAH35578.1"/>
    <property type="molecule type" value="Transcribed_RNA"/>
</dbReference>
<reference evidence="2" key="1">
    <citation type="submission" date="2014-11" db="EMBL/GenBank/DDBJ databases">
        <authorList>
            <person name="Amaro Gonzalez C."/>
        </authorList>
    </citation>
    <scope>NUCLEOTIDE SEQUENCE</scope>
</reference>
<dbReference type="PROSITE" id="PS51257">
    <property type="entry name" value="PROKAR_LIPOPROTEIN"/>
    <property type="match status" value="1"/>
</dbReference>